<evidence type="ECO:0000259" key="6">
    <source>
        <dbReference type="Pfam" id="PF02826"/>
    </source>
</evidence>
<dbReference type="SUPFAM" id="SSF52283">
    <property type="entry name" value="Formate/glycerate dehydrogenase catalytic domain-like"/>
    <property type="match status" value="1"/>
</dbReference>
<dbReference type="InterPro" id="IPR006139">
    <property type="entry name" value="D-isomer_2_OHA_DH_cat_dom"/>
</dbReference>
<reference evidence="7" key="2">
    <citation type="journal article" date="2021" name="Sci. Rep.">
        <title>The distribution of antibiotic resistance genes in chicken gut microbiota commensals.</title>
        <authorList>
            <person name="Juricova H."/>
            <person name="Matiasovicova J."/>
            <person name="Kubasova T."/>
            <person name="Cejkova D."/>
            <person name="Rychlik I."/>
        </authorList>
    </citation>
    <scope>NUCLEOTIDE SEQUENCE</scope>
    <source>
        <strain evidence="7">An582</strain>
    </source>
</reference>
<dbReference type="PANTHER" id="PTHR42789">
    <property type="entry name" value="D-ISOMER SPECIFIC 2-HYDROXYACID DEHYDROGENASE FAMILY PROTEIN (AFU_ORTHOLOGUE AFUA_6G10090)"/>
    <property type="match status" value="1"/>
</dbReference>
<dbReference type="Gene3D" id="3.40.50.720">
    <property type="entry name" value="NAD(P)-binding Rossmann-like Domain"/>
    <property type="match status" value="2"/>
</dbReference>
<keyword evidence="2 4" id="KW-0560">Oxidoreductase</keyword>
<dbReference type="GO" id="GO:0016616">
    <property type="term" value="F:oxidoreductase activity, acting on the CH-OH group of donors, NAD or NADP as acceptor"/>
    <property type="evidence" value="ECO:0007669"/>
    <property type="project" value="InterPro"/>
</dbReference>
<evidence type="ECO:0000313" key="8">
    <source>
        <dbReference type="Proteomes" id="UP000705508"/>
    </source>
</evidence>
<feature type="domain" description="D-isomer specific 2-hydroxyacid dehydrogenase catalytic" evidence="5">
    <location>
        <begin position="35"/>
        <end position="343"/>
    </location>
</feature>
<reference evidence="7" key="1">
    <citation type="submission" date="2020-08" db="EMBL/GenBank/DDBJ databases">
        <authorList>
            <person name="Cejkova D."/>
            <person name="Kubasova T."/>
            <person name="Jahodarova E."/>
            <person name="Rychlik I."/>
        </authorList>
    </citation>
    <scope>NUCLEOTIDE SEQUENCE</scope>
    <source>
        <strain evidence="7">An582</strain>
    </source>
</reference>
<comment type="caution">
    <text evidence="7">The sequence shown here is derived from an EMBL/GenBank/DDBJ whole genome shotgun (WGS) entry which is preliminary data.</text>
</comment>
<accession>A0A938XC33</accession>
<sequence length="352" mass="38763">MKTLITARFDRNYTDLLETITTDYEFAGYGVTGEKMPVPRMKEKIKGVELLISEFEDINREVIEAADCLKIIVCCRNEAFASVDIEAATEKGIPVLRAGGRNAIAVAEHTIALLMCVSKNISLTDHLLKYTDQLTNVQYNDNGGKRAETMSEWSMDPTAPFALYGGGPEMYGKTFGQIGFGMIGREVAKRARGLDMELLVYDPYVSQEQMDYLGAKKTDLDALMKTADFISINCNVVPETVGLISREKIALMKPTAYLVNTARAKILDYDALYDALAEKRIAGAGLDVYPVEPIPAGDKILSLRNIVLTPHLAGSARDIVGHQTDIVLTDVKKILAGEQPRFICNPEVLAQK</sequence>
<evidence type="ECO:0000313" key="7">
    <source>
        <dbReference type="EMBL" id="MBM6948781.1"/>
    </source>
</evidence>
<proteinExistence type="inferred from homology"/>
<evidence type="ECO:0000259" key="5">
    <source>
        <dbReference type="Pfam" id="PF00389"/>
    </source>
</evidence>
<dbReference type="Pfam" id="PF02826">
    <property type="entry name" value="2-Hacid_dh_C"/>
    <property type="match status" value="1"/>
</dbReference>
<dbReference type="AlphaFoldDB" id="A0A938XC33"/>
<comment type="similarity">
    <text evidence="1 4">Belongs to the D-isomer specific 2-hydroxyacid dehydrogenase family.</text>
</comment>
<organism evidence="7 8">
    <name type="scientific">Mordavella massiliensis</name>
    <dbReference type="NCBI Taxonomy" id="1871024"/>
    <lineage>
        <taxon>Bacteria</taxon>
        <taxon>Bacillati</taxon>
        <taxon>Bacillota</taxon>
        <taxon>Clostridia</taxon>
        <taxon>Eubacteriales</taxon>
        <taxon>Clostridiaceae</taxon>
        <taxon>Mordavella</taxon>
    </lineage>
</organism>
<dbReference type="InterPro" id="IPR006140">
    <property type="entry name" value="D-isomer_DH_NAD-bd"/>
</dbReference>
<evidence type="ECO:0000256" key="2">
    <source>
        <dbReference type="ARBA" id="ARBA00023002"/>
    </source>
</evidence>
<dbReference type="InterPro" id="IPR036291">
    <property type="entry name" value="NAD(P)-bd_dom_sf"/>
</dbReference>
<keyword evidence="3" id="KW-0520">NAD</keyword>
<dbReference type="GO" id="GO:0051287">
    <property type="term" value="F:NAD binding"/>
    <property type="evidence" value="ECO:0007669"/>
    <property type="project" value="InterPro"/>
</dbReference>
<name>A0A938XC33_9CLOT</name>
<dbReference type="RefSeq" id="WP_204906780.1">
    <property type="nucleotide sequence ID" value="NZ_JACJKS010000011.1"/>
</dbReference>
<dbReference type="SUPFAM" id="SSF51735">
    <property type="entry name" value="NAD(P)-binding Rossmann-fold domains"/>
    <property type="match status" value="1"/>
</dbReference>
<protein>
    <submittedName>
        <fullName evidence="7">2-hydroxyacid dehydrogenase</fullName>
    </submittedName>
</protein>
<dbReference type="InterPro" id="IPR050857">
    <property type="entry name" value="D-2-hydroxyacid_DH"/>
</dbReference>
<evidence type="ECO:0000256" key="3">
    <source>
        <dbReference type="ARBA" id="ARBA00023027"/>
    </source>
</evidence>
<dbReference type="PANTHER" id="PTHR42789:SF1">
    <property type="entry name" value="D-ISOMER SPECIFIC 2-HYDROXYACID DEHYDROGENASE FAMILY PROTEIN (AFU_ORTHOLOGUE AFUA_6G10090)"/>
    <property type="match status" value="1"/>
</dbReference>
<dbReference type="EMBL" id="JACJKS010000011">
    <property type="protein sequence ID" value="MBM6948781.1"/>
    <property type="molecule type" value="Genomic_DNA"/>
</dbReference>
<gene>
    <name evidence="7" type="ORF">H6A20_08975</name>
</gene>
<feature type="domain" description="D-isomer specific 2-hydroxyacid dehydrogenase NAD-binding" evidence="6">
    <location>
        <begin position="167"/>
        <end position="313"/>
    </location>
</feature>
<dbReference type="Pfam" id="PF00389">
    <property type="entry name" value="2-Hacid_dh"/>
    <property type="match status" value="1"/>
</dbReference>
<dbReference type="Proteomes" id="UP000705508">
    <property type="component" value="Unassembled WGS sequence"/>
</dbReference>
<evidence type="ECO:0000256" key="4">
    <source>
        <dbReference type="RuleBase" id="RU003719"/>
    </source>
</evidence>
<dbReference type="CDD" id="cd12171">
    <property type="entry name" value="2-Hacid_dh_10"/>
    <property type="match status" value="1"/>
</dbReference>
<evidence type="ECO:0000256" key="1">
    <source>
        <dbReference type="ARBA" id="ARBA00005854"/>
    </source>
</evidence>